<reference evidence="2 3" key="1">
    <citation type="journal article" date="2018" name="Mol. Plant">
        <title>The genome of Artemisia annua provides insight into the evolution of Asteraceae family and artemisinin biosynthesis.</title>
        <authorList>
            <person name="Shen Q."/>
            <person name="Zhang L."/>
            <person name="Liao Z."/>
            <person name="Wang S."/>
            <person name="Yan T."/>
            <person name="Shi P."/>
            <person name="Liu M."/>
            <person name="Fu X."/>
            <person name="Pan Q."/>
            <person name="Wang Y."/>
            <person name="Lv Z."/>
            <person name="Lu X."/>
            <person name="Zhang F."/>
            <person name="Jiang W."/>
            <person name="Ma Y."/>
            <person name="Chen M."/>
            <person name="Hao X."/>
            <person name="Li L."/>
            <person name="Tang Y."/>
            <person name="Lv G."/>
            <person name="Zhou Y."/>
            <person name="Sun X."/>
            <person name="Brodelius P.E."/>
            <person name="Rose J.K.C."/>
            <person name="Tang K."/>
        </authorList>
    </citation>
    <scope>NUCLEOTIDE SEQUENCE [LARGE SCALE GENOMIC DNA]</scope>
    <source>
        <strain evidence="3">cv. Huhao1</strain>
        <tissue evidence="2">Leaf</tissue>
    </source>
</reference>
<feature type="compositionally biased region" description="Low complexity" evidence="1">
    <location>
        <begin position="162"/>
        <end position="175"/>
    </location>
</feature>
<feature type="region of interest" description="Disordered" evidence="1">
    <location>
        <begin position="162"/>
        <end position="184"/>
    </location>
</feature>
<proteinExistence type="predicted"/>
<dbReference type="STRING" id="35608.A0A2U1QMM1"/>
<accession>A0A2U1QMM1</accession>
<name>A0A2U1QMM1_ARTAN</name>
<dbReference type="AlphaFoldDB" id="A0A2U1QMM1"/>
<protein>
    <submittedName>
        <fullName evidence="2">ATPase, F1/V1/A1 complex, alpha/beta subunit, Zinc knuckle CX2CX4HX4C</fullName>
    </submittedName>
</protein>
<organism evidence="2 3">
    <name type="scientific">Artemisia annua</name>
    <name type="common">Sweet wormwood</name>
    <dbReference type="NCBI Taxonomy" id="35608"/>
    <lineage>
        <taxon>Eukaryota</taxon>
        <taxon>Viridiplantae</taxon>
        <taxon>Streptophyta</taxon>
        <taxon>Embryophyta</taxon>
        <taxon>Tracheophyta</taxon>
        <taxon>Spermatophyta</taxon>
        <taxon>Magnoliopsida</taxon>
        <taxon>eudicotyledons</taxon>
        <taxon>Gunneridae</taxon>
        <taxon>Pentapetalae</taxon>
        <taxon>asterids</taxon>
        <taxon>campanulids</taxon>
        <taxon>Asterales</taxon>
        <taxon>Asteraceae</taxon>
        <taxon>Asteroideae</taxon>
        <taxon>Anthemideae</taxon>
        <taxon>Artemisiinae</taxon>
        <taxon>Artemisia</taxon>
    </lineage>
</organism>
<keyword evidence="3" id="KW-1185">Reference proteome</keyword>
<dbReference type="PANTHER" id="PTHR31286">
    <property type="entry name" value="GLYCINE-RICH CELL WALL STRUCTURAL PROTEIN 1.8-LIKE"/>
    <property type="match status" value="1"/>
</dbReference>
<evidence type="ECO:0000256" key="1">
    <source>
        <dbReference type="SAM" id="MobiDB-lite"/>
    </source>
</evidence>
<comment type="caution">
    <text evidence="2">The sequence shown here is derived from an EMBL/GenBank/DDBJ whole genome shotgun (WGS) entry which is preliminary data.</text>
</comment>
<gene>
    <name evidence="2" type="ORF">CTI12_AA003530</name>
</gene>
<evidence type="ECO:0000313" key="3">
    <source>
        <dbReference type="Proteomes" id="UP000245207"/>
    </source>
</evidence>
<dbReference type="InterPro" id="IPR040256">
    <property type="entry name" value="At4g02000-like"/>
</dbReference>
<dbReference type="EMBL" id="PKPP01000028">
    <property type="protein sequence ID" value="PWA99243.1"/>
    <property type="molecule type" value="Genomic_DNA"/>
</dbReference>
<dbReference type="Proteomes" id="UP000245207">
    <property type="component" value="Unassembled WGS sequence"/>
</dbReference>
<dbReference type="PANTHER" id="PTHR31286:SF99">
    <property type="entry name" value="DUF4283 DOMAIN-CONTAINING PROTEIN"/>
    <property type="match status" value="1"/>
</dbReference>
<sequence>MDEVTTNVCKTGMGRLGFARVLIELNAEKQFKDVIEIAYRKKDASTSMTKYVQVEYTWKPSRCSHCCVFGHDDVNCRLIPKETESVETKNDYGDVNDGFQKVTYRNGKSESYNNNNRVFVKKGLNSYTKGNTYTNRMYGYKQNNNKQNFRPKQSVEVTNQAEKNNNNKVNQNAGNSCGNIKESGSSKNVVVEKEVLQGENPVNRCNDKNSSGGKKQINVGVIGENRYAVLESLVEEEVLRLNNEDRIHVDKVFETNVDPTVNEWDSWNDEMKVYYKNKKEMIDASKKLENNEDVVQDLSQTGESLLRNEVEGICSHTLN</sequence>
<evidence type="ECO:0000313" key="2">
    <source>
        <dbReference type="EMBL" id="PWA99243.1"/>
    </source>
</evidence>